<evidence type="ECO:0000313" key="2">
    <source>
        <dbReference type="Proteomes" id="UP001168972"/>
    </source>
</evidence>
<dbReference type="EMBL" id="JAQQBR010000838">
    <property type="protein sequence ID" value="KAK0169552.1"/>
    <property type="molecule type" value="Genomic_DNA"/>
</dbReference>
<name>A0AA39FH90_MICHY</name>
<gene>
    <name evidence="1" type="ORF">PV327_011500</name>
</gene>
<protein>
    <submittedName>
        <fullName evidence="1">Uncharacterized protein</fullName>
    </submittedName>
</protein>
<evidence type="ECO:0000313" key="1">
    <source>
        <dbReference type="EMBL" id="KAK0169552.1"/>
    </source>
</evidence>
<sequence>DIDQFQFYIEKDILFVAASNTIVAVTCTDDDDDHQQQQHPDENRVPKIESCPYWEPFPVHFQHSGGVVVGSGINKYNLASIINDLMLNNIKPIKQALDVYRQRAPDYYFREIAFAFIFNEHLYIFDKYYSGCLFEL</sequence>
<organism evidence="1 2">
    <name type="scientific">Microctonus hyperodae</name>
    <name type="common">Parasitoid wasp</name>
    <dbReference type="NCBI Taxonomy" id="165561"/>
    <lineage>
        <taxon>Eukaryota</taxon>
        <taxon>Metazoa</taxon>
        <taxon>Ecdysozoa</taxon>
        <taxon>Arthropoda</taxon>
        <taxon>Hexapoda</taxon>
        <taxon>Insecta</taxon>
        <taxon>Pterygota</taxon>
        <taxon>Neoptera</taxon>
        <taxon>Endopterygota</taxon>
        <taxon>Hymenoptera</taxon>
        <taxon>Apocrita</taxon>
        <taxon>Ichneumonoidea</taxon>
        <taxon>Braconidae</taxon>
        <taxon>Euphorinae</taxon>
        <taxon>Microctonus</taxon>
    </lineage>
</organism>
<comment type="caution">
    <text evidence="1">The sequence shown here is derived from an EMBL/GenBank/DDBJ whole genome shotgun (WGS) entry which is preliminary data.</text>
</comment>
<keyword evidence="2" id="KW-1185">Reference proteome</keyword>
<accession>A0AA39FH90</accession>
<dbReference type="Proteomes" id="UP001168972">
    <property type="component" value="Unassembled WGS sequence"/>
</dbReference>
<reference evidence="1" key="1">
    <citation type="journal article" date="2023" name="bioRxiv">
        <title>Scaffold-level genome assemblies of two parasitoid biocontrol wasps reveal the parthenogenesis mechanism and an associated novel virus.</title>
        <authorList>
            <person name="Inwood S."/>
            <person name="Skelly J."/>
            <person name="Guhlin J."/>
            <person name="Harrop T."/>
            <person name="Goldson S."/>
            <person name="Dearden P."/>
        </authorList>
    </citation>
    <scope>NUCLEOTIDE SEQUENCE</scope>
    <source>
        <strain evidence="1">Lincoln</strain>
        <tissue evidence="1">Whole body</tissue>
    </source>
</reference>
<dbReference type="AlphaFoldDB" id="A0AA39FH90"/>
<reference evidence="1" key="2">
    <citation type="submission" date="2023-03" db="EMBL/GenBank/DDBJ databases">
        <authorList>
            <person name="Inwood S.N."/>
            <person name="Skelly J.G."/>
            <person name="Guhlin J."/>
            <person name="Harrop T.W.R."/>
            <person name="Goldson S.G."/>
            <person name="Dearden P.K."/>
        </authorList>
    </citation>
    <scope>NUCLEOTIDE SEQUENCE</scope>
    <source>
        <strain evidence="1">Lincoln</strain>
        <tissue evidence="1">Whole body</tissue>
    </source>
</reference>
<proteinExistence type="predicted"/>
<feature type="non-terminal residue" evidence="1">
    <location>
        <position position="1"/>
    </location>
</feature>